<proteinExistence type="predicted"/>
<organism evidence="2 3">
    <name type="scientific">Immersiella caudata</name>
    <dbReference type="NCBI Taxonomy" id="314043"/>
    <lineage>
        <taxon>Eukaryota</taxon>
        <taxon>Fungi</taxon>
        <taxon>Dikarya</taxon>
        <taxon>Ascomycota</taxon>
        <taxon>Pezizomycotina</taxon>
        <taxon>Sordariomycetes</taxon>
        <taxon>Sordariomycetidae</taxon>
        <taxon>Sordariales</taxon>
        <taxon>Lasiosphaeriaceae</taxon>
        <taxon>Immersiella</taxon>
    </lineage>
</organism>
<reference evidence="2" key="1">
    <citation type="submission" date="2023-06" db="EMBL/GenBank/DDBJ databases">
        <title>Genome-scale phylogeny and comparative genomics of the fungal order Sordariales.</title>
        <authorList>
            <consortium name="Lawrence Berkeley National Laboratory"/>
            <person name="Hensen N."/>
            <person name="Bonometti L."/>
            <person name="Westerberg I."/>
            <person name="Brannstrom I.O."/>
            <person name="Guillou S."/>
            <person name="Cros-Aarteil S."/>
            <person name="Calhoun S."/>
            <person name="Haridas S."/>
            <person name="Kuo A."/>
            <person name="Mondo S."/>
            <person name="Pangilinan J."/>
            <person name="Riley R."/>
            <person name="Labutti K."/>
            <person name="Andreopoulos B."/>
            <person name="Lipzen A."/>
            <person name="Chen C."/>
            <person name="Yanf M."/>
            <person name="Daum C."/>
            <person name="Ng V."/>
            <person name="Clum A."/>
            <person name="Steindorff A."/>
            <person name="Ohm R."/>
            <person name="Martin F."/>
            <person name="Silar P."/>
            <person name="Natvig D."/>
            <person name="Lalanne C."/>
            <person name="Gautier V."/>
            <person name="Ament-Velasquez S.L."/>
            <person name="Kruys A."/>
            <person name="Hutchinson M.I."/>
            <person name="Powell A.J."/>
            <person name="Barry K."/>
            <person name="Miller A.N."/>
            <person name="Grigoriev I.V."/>
            <person name="Debuchy R."/>
            <person name="Gladieux P."/>
            <person name="Thoren M.H."/>
            <person name="Johannesson H."/>
        </authorList>
    </citation>
    <scope>NUCLEOTIDE SEQUENCE</scope>
    <source>
        <strain evidence="2">CBS 606.72</strain>
    </source>
</reference>
<feature type="region of interest" description="Disordered" evidence="1">
    <location>
        <begin position="1"/>
        <end position="37"/>
    </location>
</feature>
<dbReference type="Proteomes" id="UP001175000">
    <property type="component" value="Unassembled WGS sequence"/>
</dbReference>
<evidence type="ECO:0000313" key="2">
    <source>
        <dbReference type="EMBL" id="KAK0611097.1"/>
    </source>
</evidence>
<name>A0AA39WA38_9PEZI</name>
<keyword evidence="3" id="KW-1185">Reference proteome</keyword>
<comment type="caution">
    <text evidence="2">The sequence shown here is derived from an EMBL/GenBank/DDBJ whole genome shotgun (WGS) entry which is preliminary data.</text>
</comment>
<sequence>MSSFIHSSGDEASSSNYETSQPISGQESTVINSSNSTKDYSISKFNQLSFKLEADSSSNIYIFNNGLFTSTLLPINTSQERQMVVQCTTERRI</sequence>
<evidence type="ECO:0000313" key="3">
    <source>
        <dbReference type="Proteomes" id="UP001175000"/>
    </source>
</evidence>
<dbReference type="AlphaFoldDB" id="A0AA39WA38"/>
<dbReference type="EMBL" id="JAULSU010000007">
    <property type="protein sequence ID" value="KAK0611097.1"/>
    <property type="molecule type" value="Genomic_DNA"/>
</dbReference>
<protein>
    <submittedName>
        <fullName evidence="2">Uncharacterized protein</fullName>
    </submittedName>
</protein>
<evidence type="ECO:0000256" key="1">
    <source>
        <dbReference type="SAM" id="MobiDB-lite"/>
    </source>
</evidence>
<gene>
    <name evidence="2" type="ORF">B0T14DRAFT_529637</name>
</gene>
<accession>A0AA39WA38</accession>